<protein>
    <submittedName>
        <fullName evidence="1">GT2 family glycosyltransferase</fullName>
    </submittedName>
</protein>
<keyword evidence="1" id="KW-0808">Transferase</keyword>
<sequence>MPLTSEFAPLVTDPLPAPPANTSSAAAPIALFLYRRPRHTLRCLQSLARNPEFLDSPLYLFCDGPKDAVDAAAVEEVRRMAHALPHPGKVIIESTTNRGLADSVIAGVTRVVQEHGRVIVVEDDLVLAPSFLAFMNQSLRHYRDNPLVMQVSGHMYPVDTGSTSDAVFMPMASSWGWATWDRAWRRFDPDMRDFQMLVEQSALRRQFDIDGAFPYFSILKRQRAGKADSWFIRWYLSLFMHGGMTLYPRQSLVRNEGFDGTGVHCGVGGSPYDATDALPDRPLTRLPDTDHVDAHALARVRTFLAAQNTFWQRARRRLRTLSAPRPS</sequence>
<gene>
    <name evidence="1" type="ORF">BDD16_002440</name>
</gene>
<reference evidence="1 2" key="1">
    <citation type="submission" date="2020-07" db="EMBL/GenBank/DDBJ databases">
        <title>Genomic Encyclopedia of Archaeal and Bacterial Type Strains, Phase II (KMG-II): from individual species to whole genera.</title>
        <authorList>
            <person name="Goeker M."/>
        </authorList>
    </citation>
    <scope>NUCLEOTIDE SEQUENCE [LARGE SCALE GENOMIC DNA]</scope>
    <source>
        <strain evidence="1 2">DSM 21226</strain>
    </source>
</reference>
<proteinExistence type="predicted"/>
<dbReference type="Proteomes" id="UP000518288">
    <property type="component" value="Unassembled WGS sequence"/>
</dbReference>
<evidence type="ECO:0000313" key="2">
    <source>
        <dbReference type="Proteomes" id="UP000518288"/>
    </source>
</evidence>
<dbReference type="RefSeq" id="WP_179634218.1">
    <property type="nucleotide sequence ID" value="NZ_JACCFH010000001.1"/>
</dbReference>
<organism evidence="1 2">
    <name type="scientific">Sphaerotilus montanus</name>
    <dbReference type="NCBI Taxonomy" id="522889"/>
    <lineage>
        <taxon>Bacteria</taxon>
        <taxon>Pseudomonadati</taxon>
        <taxon>Pseudomonadota</taxon>
        <taxon>Betaproteobacteria</taxon>
        <taxon>Burkholderiales</taxon>
        <taxon>Sphaerotilaceae</taxon>
        <taxon>Sphaerotilus</taxon>
    </lineage>
</organism>
<dbReference type="AlphaFoldDB" id="A0A7Y9QZF3"/>
<evidence type="ECO:0000313" key="1">
    <source>
        <dbReference type="EMBL" id="NYG33454.1"/>
    </source>
</evidence>
<dbReference type="EMBL" id="JACCFH010000001">
    <property type="protein sequence ID" value="NYG33454.1"/>
    <property type="molecule type" value="Genomic_DNA"/>
</dbReference>
<name>A0A7Y9QZF3_9BURK</name>
<keyword evidence="2" id="KW-1185">Reference proteome</keyword>
<accession>A0A7Y9QZF3</accession>
<dbReference type="GO" id="GO:0016740">
    <property type="term" value="F:transferase activity"/>
    <property type="evidence" value="ECO:0007669"/>
    <property type="project" value="UniProtKB-KW"/>
</dbReference>
<dbReference type="SUPFAM" id="SSF53448">
    <property type="entry name" value="Nucleotide-diphospho-sugar transferases"/>
    <property type="match status" value="1"/>
</dbReference>
<comment type="caution">
    <text evidence="1">The sequence shown here is derived from an EMBL/GenBank/DDBJ whole genome shotgun (WGS) entry which is preliminary data.</text>
</comment>
<dbReference type="Gene3D" id="3.90.550.10">
    <property type="entry name" value="Spore Coat Polysaccharide Biosynthesis Protein SpsA, Chain A"/>
    <property type="match status" value="1"/>
</dbReference>
<dbReference type="InterPro" id="IPR029044">
    <property type="entry name" value="Nucleotide-diphossugar_trans"/>
</dbReference>